<keyword evidence="1" id="KW-0472">Membrane</keyword>
<proteinExistence type="predicted"/>
<evidence type="ECO:0000256" key="1">
    <source>
        <dbReference type="SAM" id="Phobius"/>
    </source>
</evidence>
<keyword evidence="1" id="KW-0812">Transmembrane</keyword>
<dbReference type="Proteomes" id="UP000663942">
    <property type="component" value="Chromosome"/>
</dbReference>
<name>A0ABX7SMS9_9CAUL</name>
<organism evidence="2 3">
    <name type="scientific">Brevundimonas pondensis</name>
    <dbReference type="NCBI Taxonomy" id="2774189"/>
    <lineage>
        <taxon>Bacteria</taxon>
        <taxon>Pseudomonadati</taxon>
        <taxon>Pseudomonadota</taxon>
        <taxon>Alphaproteobacteria</taxon>
        <taxon>Caulobacterales</taxon>
        <taxon>Caulobacteraceae</taxon>
        <taxon>Brevundimonas</taxon>
    </lineage>
</organism>
<evidence type="ECO:0000313" key="3">
    <source>
        <dbReference type="Proteomes" id="UP000663942"/>
    </source>
</evidence>
<accession>A0ABX7SMS9</accession>
<sequence>MTHAEIPAAPEESLIRVSTWDRLSHMTTRGRLVMVSSALGEFLWWAHRFRRLLILSPGLAMAVAITALIVRNWRHLLHLFH</sequence>
<dbReference type="RefSeq" id="WP_207824344.1">
    <property type="nucleotide sequence ID" value="NZ_CP062006.1"/>
</dbReference>
<feature type="transmembrane region" description="Helical" evidence="1">
    <location>
        <begin position="52"/>
        <end position="70"/>
    </location>
</feature>
<protein>
    <submittedName>
        <fullName evidence="2">Uncharacterized protein</fullName>
    </submittedName>
</protein>
<gene>
    <name evidence="2" type="ORF">IFE19_16880</name>
</gene>
<keyword evidence="1" id="KW-1133">Transmembrane helix</keyword>
<evidence type="ECO:0000313" key="2">
    <source>
        <dbReference type="EMBL" id="QTC87721.1"/>
    </source>
</evidence>
<dbReference type="EMBL" id="CP062006">
    <property type="protein sequence ID" value="QTC87721.1"/>
    <property type="molecule type" value="Genomic_DNA"/>
</dbReference>
<reference evidence="2 3" key="1">
    <citation type="submission" date="2020-09" db="EMBL/GenBank/DDBJ databases">
        <title>Brevundimonas sp. LVF1 isolated from an oligotrophic pond in Goettingen, Germany.</title>
        <authorList>
            <person name="Friedrich I."/>
            <person name="Klassen A."/>
            <person name="Neubauer H."/>
            <person name="Schneider D."/>
            <person name="Hertel R."/>
            <person name="Daniel R."/>
        </authorList>
    </citation>
    <scope>NUCLEOTIDE SEQUENCE [LARGE SCALE GENOMIC DNA]</scope>
    <source>
        <strain evidence="2 3">LVF1</strain>
    </source>
</reference>
<keyword evidence="3" id="KW-1185">Reference proteome</keyword>